<dbReference type="InterPro" id="IPR036097">
    <property type="entry name" value="HisK_dim/P_sf"/>
</dbReference>
<evidence type="ECO:0000256" key="8">
    <source>
        <dbReference type="ARBA" id="ARBA00022692"/>
    </source>
</evidence>
<evidence type="ECO:0000256" key="13">
    <source>
        <dbReference type="ARBA" id="ARBA00023012"/>
    </source>
</evidence>
<feature type="transmembrane region" description="Helical" evidence="16">
    <location>
        <begin position="296"/>
        <end position="320"/>
    </location>
</feature>
<gene>
    <name evidence="18" type="ORF">BTE48_10435</name>
</gene>
<reference evidence="18 19" key="1">
    <citation type="submission" date="2017-01" db="EMBL/GenBank/DDBJ databases">
        <title>Genome Sequencing of a Marine Spirillum, Oceanospirillum multiglobuliferum ATCC 33336, from Japan.</title>
        <authorList>
            <person name="Carney J.G."/>
            <person name="Trachtenberg A.M."/>
            <person name="Rheaume B.A."/>
            <person name="Linnane J.D."/>
            <person name="Pitts N.L."/>
            <person name="Mykles D.L."/>
            <person name="Maclea K.S."/>
        </authorList>
    </citation>
    <scope>NUCLEOTIDE SEQUENCE [LARGE SCALE GENOMIC DNA]</scope>
    <source>
        <strain evidence="18 19">ATCC 33336</strain>
    </source>
</reference>
<dbReference type="SUPFAM" id="SSF103190">
    <property type="entry name" value="Sensory domain-like"/>
    <property type="match status" value="1"/>
</dbReference>
<evidence type="ECO:0000256" key="15">
    <source>
        <dbReference type="ARBA" id="ARBA00073143"/>
    </source>
</evidence>
<dbReference type="CDD" id="cd00082">
    <property type="entry name" value="HisKA"/>
    <property type="match status" value="1"/>
</dbReference>
<evidence type="ECO:0000256" key="9">
    <source>
        <dbReference type="ARBA" id="ARBA00022741"/>
    </source>
</evidence>
<dbReference type="EMBL" id="MTSM01000012">
    <property type="protein sequence ID" value="OPX55196.1"/>
    <property type="molecule type" value="Genomic_DNA"/>
</dbReference>
<dbReference type="InterPro" id="IPR003661">
    <property type="entry name" value="HisK_dim/P_dom"/>
</dbReference>
<evidence type="ECO:0000256" key="14">
    <source>
        <dbReference type="ARBA" id="ARBA00023136"/>
    </source>
</evidence>
<dbReference type="SUPFAM" id="SSF47384">
    <property type="entry name" value="Homodimeric domain of signal transducing histidine kinase"/>
    <property type="match status" value="1"/>
</dbReference>
<dbReference type="AlphaFoldDB" id="A0A1V4T3S8"/>
<comment type="caution">
    <text evidence="18">The sequence shown here is derived from an EMBL/GenBank/DDBJ whole genome shotgun (WGS) entry which is preliminary data.</text>
</comment>
<dbReference type="InterPro" id="IPR004358">
    <property type="entry name" value="Sig_transdc_His_kin-like_C"/>
</dbReference>
<dbReference type="Gene3D" id="3.30.565.10">
    <property type="entry name" value="Histidine kinase-like ATPase, C-terminal domain"/>
    <property type="match status" value="1"/>
</dbReference>
<name>A0A1V4T3S8_9GAMM</name>
<evidence type="ECO:0000256" key="16">
    <source>
        <dbReference type="SAM" id="Phobius"/>
    </source>
</evidence>
<dbReference type="Pfam" id="PF02518">
    <property type="entry name" value="HATPase_c"/>
    <property type="match status" value="1"/>
</dbReference>
<dbReference type="SMART" id="SM00387">
    <property type="entry name" value="HATPase_c"/>
    <property type="match status" value="1"/>
</dbReference>
<sequence>MSVWAFWVLFGWCVLLSFTLYDSFKRSHQQQRQQVQQAVENLSQYLNNELGRFENIPRLLASNYMIRKGLEDNLGSDELNHLLLEVASSSGDNNDVYVMNAEGLVLASSNYQSEQSFVQANFAFRPYFQQAMQGDHHAYYALGVRSGERGVFFSAPVVVNAQTIGVVTVKVEVAQFEQNAQLLSGLPQLKFLAYGEDQVVFLSNEPSWQLAQLQALPSAQWQALQTSRRYLDLTPQVLTNRRFQHATFDSPLWAFSEPQKKSRATASSRTYFYAQAELPLLQLNLVALLPEVQLNYQHLALLALVTVLYLLLLLVGFYLYRHFMGYQQLLFTQRSLALEVEQRSKALAEAQDALVQSAKLATIGQLSASINHEINQPLSAMSTYLVSSKRMLDKGMIEEAKTNLNTLSVLVERVHKIVAQLKQFSRSDRQGLQHCDLQICLNNALMIVGPQMKAQGVEFNAAATDLRVYVDPLRFEQVLVNLLSNAVDAMAESHLKQLNLSVHTETDEVTITIADTGQGLDLQQIDTIFEPFFTTKSNHGLGLGLSVSRNIIRSFQGELSAENRPEGGAIFTIHLKREADPCQ</sequence>
<evidence type="ECO:0000313" key="19">
    <source>
        <dbReference type="Proteomes" id="UP000191418"/>
    </source>
</evidence>
<keyword evidence="8 16" id="KW-0812">Transmembrane</keyword>
<feature type="domain" description="Histidine kinase" evidence="17">
    <location>
        <begin position="369"/>
        <end position="579"/>
    </location>
</feature>
<feature type="transmembrane region" description="Helical" evidence="16">
    <location>
        <begin position="6"/>
        <end position="24"/>
    </location>
</feature>
<dbReference type="CDD" id="cd12914">
    <property type="entry name" value="PDC1_DGC_like"/>
    <property type="match status" value="1"/>
</dbReference>
<dbReference type="InterPro" id="IPR017055">
    <property type="entry name" value="Sig_transdc_His_kinase_DctB"/>
</dbReference>
<keyword evidence="9" id="KW-0547">Nucleotide-binding</keyword>
<keyword evidence="11" id="KW-0067">ATP-binding</keyword>
<organism evidence="18 19">
    <name type="scientific">Oceanospirillum multiglobuliferum</name>
    <dbReference type="NCBI Taxonomy" id="64969"/>
    <lineage>
        <taxon>Bacteria</taxon>
        <taxon>Pseudomonadati</taxon>
        <taxon>Pseudomonadota</taxon>
        <taxon>Gammaproteobacteria</taxon>
        <taxon>Oceanospirillales</taxon>
        <taxon>Oceanospirillaceae</taxon>
        <taxon>Oceanospirillum</taxon>
    </lineage>
</organism>
<evidence type="ECO:0000256" key="1">
    <source>
        <dbReference type="ARBA" id="ARBA00000085"/>
    </source>
</evidence>
<proteinExistence type="predicted"/>
<dbReference type="PROSITE" id="PS50109">
    <property type="entry name" value="HIS_KIN"/>
    <property type="match status" value="1"/>
</dbReference>
<dbReference type="GO" id="GO:0005886">
    <property type="term" value="C:plasma membrane"/>
    <property type="evidence" value="ECO:0007669"/>
    <property type="project" value="UniProtKB-SubCell"/>
</dbReference>
<comment type="subcellular location">
    <subcellularLocation>
        <location evidence="2">Cell inner membrane</location>
        <topology evidence="2">Multi-pass membrane protein</topology>
    </subcellularLocation>
</comment>
<keyword evidence="4" id="KW-1003">Cell membrane</keyword>
<dbReference type="Gene3D" id="1.10.287.130">
    <property type="match status" value="1"/>
</dbReference>
<dbReference type="PANTHER" id="PTHR43065:SF46">
    <property type="entry name" value="C4-DICARBOXYLATE TRANSPORT SENSOR PROTEIN DCTB"/>
    <property type="match status" value="1"/>
</dbReference>
<protein>
    <recommendedName>
        <fullName evidence="15">C4-dicarboxylate transport sensor protein DctB</fullName>
        <ecNumber evidence="3">2.7.13.3</ecNumber>
    </recommendedName>
</protein>
<evidence type="ECO:0000256" key="7">
    <source>
        <dbReference type="ARBA" id="ARBA00022679"/>
    </source>
</evidence>
<dbReference type="InterPro" id="IPR029151">
    <property type="entry name" value="Sensor-like_sf"/>
</dbReference>
<evidence type="ECO:0000256" key="3">
    <source>
        <dbReference type="ARBA" id="ARBA00012438"/>
    </source>
</evidence>
<dbReference type="EC" id="2.7.13.3" evidence="3"/>
<dbReference type="STRING" id="64969.SAMN02745127_02277"/>
<dbReference type="InterPro" id="IPR036890">
    <property type="entry name" value="HATPase_C_sf"/>
</dbReference>
<evidence type="ECO:0000313" key="18">
    <source>
        <dbReference type="EMBL" id="OPX55196.1"/>
    </source>
</evidence>
<dbReference type="InterPro" id="IPR003594">
    <property type="entry name" value="HATPase_dom"/>
</dbReference>
<dbReference type="PANTHER" id="PTHR43065">
    <property type="entry name" value="SENSOR HISTIDINE KINASE"/>
    <property type="match status" value="1"/>
</dbReference>
<dbReference type="Pfam" id="PF02743">
    <property type="entry name" value="dCache_1"/>
    <property type="match status" value="1"/>
</dbReference>
<dbReference type="Proteomes" id="UP000191418">
    <property type="component" value="Unassembled WGS sequence"/>
</dbReference>
<dbReference type="InterPro" id="IPR033479">
    <property type="entry name" value="dCache_1"/>
</dbReference>
<dbReference type="FunFam" id="1.10.287.130:FF:000049">
    <property type="entry name" value="C4-dicarboxylate transport sensor protein DctB"/>
    <property type="match status" value="1"/>
</dbReference>
<keyword evidence="12 16" id="KW-1133">Transmembrane helix</keyword>
<evidence type="ECO:0000256" key="6">
    <source>
        <dbReference type="ARBA" id="ARBA00022553"/>
    </source>
</evidence>
<evidence type="ECO:0000259" key="17">
    <source>
        <dbReference type="PROSITE" id="PS50109"/>
    </source>
</evidence>
<dbReference type="Pfam" id="PF00512">
    <property type="entry name" value="HisKA"/>
    <property type="match status" value="1"/>
</dbReference>
<accession>A0A1V4T3S8</accession>
<dbReference type="PRINTS" id="PR00344">
    <property type="entry name" value="BCTRLSENSOR"/>
</dbReference>
<dbReference type="Gene3D" id="3.30.450.20">
    <property type="entry name" value="PAS domain"/>
    <property type="match status" value="2"/>
</dbReference>
<dbReference type="SUPFAM" id="SSF55874">
    <property type="entry name" value="ATPase domain of HSP90 chaperone/DNA topoisomerase II/histidine kinase"/>
    <property type="match status" value="1"/>
</dbReference>
<dbReference type="GO" id="GO:0005524">
    <property type="term" value="F:ATP binding"/>
    <property type="evidence" value="ECO:0007669"/>
    <property type="project" value="UniProtKB-KW"/>
</dbReference>
<keyword evidence="7" id="KW-0808">Transferase</keyword>
<comment type="catalytic activity">
    <reaction evidence="1">
        <text>ATP + protein L-histidine = ADP + protein N-phospho-L-histidine.</text>
        <dbReference type="EC" id="2.7.13.3"/>
    </reaction>
</comment>
<keyword evidence="14 16" id="KW-0472">Membrane</keyword>
<keyword evidence="6" id="KW-0597">Phosphoprotein</keyword>
<evidence type="ECO:0000256" key="2">
    <source>
        <dbReference type="ARBA" id="ARBA00004429"/>
    </source>
</evidence>
<dbReference type="InterPro" id="IPR005467">
    <property type="entry name" value="His_kinase_dom"/>
</dbReference>
<keyword evidence="5" id="KW-0997">Cell inner membrane</keyword>
<dbReference type="PIRSF" id="PIRSF036431">
    <property type="entry name" value="STHK_DctB"/>
    <property type="match status" value="1"/>
</dbReference>
<dbReference type="SMART" id="SM00388">
    <property type="entry name" value="HisKA"/>
    <property type="match status" value="1"/>
</dbReference>
<keyword evidence="19" id="KW-1185">Reference proteome</keyword>
<evidence type="ECO:0000256" key="10">
    <source>
        <dbReference type="ARBA" id="ARBA00022777"/>
    </source>
</evidence>
<evidence type="ECO:0000256" key="4">
    <source>
        <dbReference type="ARBA" id="ARBA00022475"/>
    </source>
</evidence>
<dbReference type="GO" id="GO:0000155">
    <property type="term" value="F:phosphorelay sensor kinase activity"/>
    <property type="evidence" value="ECO:0007669"/>
    <property type="project" value="InterPro"/>
</dbReference>
<keyword evidence="13" id="KW-0902">Two-component regulatory system</keyword>
<keyword evidence="10" id="KW-0418">Kinase</keyword>
<evidence type="ECO:0000256" key="12">
    <source>
        <dbReference type="ARBA" id="ARBA00022989"/>
    </source>
</evidence>
<evidence type="ECO:0000256" key="5">
    <source>
        <dbReference type="ARBA" id="ARBA00022519"/>
    </source>
</evidence>
<evidence type="ECO:0000256" key="11">
    <source>
        <dbReference type="ARBA" id="ARBA00022840"/>
    </source>
</evidence>